<name>A0A3B0RV01_9ZZZZ</name>
<sequence length="287" mass="30735">MQETGSAALFMRNIEPENTPQRESETVVMASYFAPPGLTSDKPQYSSRSLSDKQIAAPAELNSEIRASRWSFYAWTFLRENGDGTITPNLGPSGQGGQYGASQAGAILNYRITGNTDRGLSLFARGSTALAQSGEEEVAIGAKVKPISQIPFSLHAERRFGNPSNRNRGVAIYVAGGTEPISIVDGLKLETYGQAGYVFDDRDSYFFDGSATLQMKLVGSDRKRVSVGTGIWTGGQRGVARLDIGPRLDIRFPLAGTAARLSVDWRQRVAGNAEPGSGVAITLSSGF</sequence>
<gene>
    <name evidence="1" type="ORF">MNBD_ALPHA04-1944</name>
</gene>
<evidence type="ECO:0008006" key="2">
    <source>
        <dbReference type="Google" id="ProtNLM"/>
    </source>
</evidence>
<reference evidence="1" key="1">
    <citation type="submission" date="2018-06" db="EMBL/GenBank/DDBJ databases">
        <authorList>
            <person name="Zhirakovskaya E."/>
        </authorList>
    </citation>
    <scope>NUCLEOTIDE SEQUENCE</scope>
</reference>
<evidence type="ECO:0000313" key="1">
    <source>
        <dbReference type="EMBL" id="VAV92248.1"/>
    </source>
</evidence>
<dbReference type="AlphaFoldDB" id="A0A3B0RV01"/>
<protein>
    <recommendedName>
        <fullName evidence="2">Bacterial surface antigen (D15) domain-containing protein</fullName>
    </recommendedName>
</protein>
<proteinExistence type="predicted"/>
<organism evidence="1">
    <name type="scientific">hydrothermal vent metagenome</name>
    <dbReference type="NCBI Taxonomy" id="652676"/>
    <lineage>
        <taxon>unclassified sequences</taxon>
        <taxon>metagenomes</taxon>
        <taxon>ecological metagenomes</taxon>
    </lineage>
</organism>
<accession>A0A3B0RV01</accession>
<dbReference type="EMBL" id="UOEF01000138">
    <property type="protein sequence ID" value="VAV92248.1"/>
    <property type="molecule type" value="Genomic_DNA"/>
</dbReference>